<evidence type="ECO:0000313" key="2">
    <source>
        <dbReference type="Proteomes" id="UP000322917"/>
    </source>
</evidence>
<gene>
    <name evidence="1" type="ORF">SAMN02745170_03860</name>
</gene>
<keyword evidence="2" id="KW-1185">Reference proteome</keyword>
<sequence>MKKIKIGFSAVSLNPGRQGWSRGRLSKKLTSAIVTGLLFSYGHMMWTPTVFADNANITISTSSDYTSPTDPNATFINSGANAGTFYLAGSNNTLLIIPSTSGWVISDATTYPDSLGIMGDRSNAAGVTISGNTVTVGNTSNSNANIGKNVYGGYVSGSNSNANNNTVIIYNGTVSGTVQGGKSIQGNSDGNAATVYGGTIE</sequence>
<dbReference type="RefSeq" id="WP_149736400.1">
    <property type="nucleotide sequence ID" value="NZ_FQZD01000058.1"/>
</dbReference>
<evidence type="ECO:0000313" key="1">
    <source>
        <dbReference type="EMBL" id="SHJ98922.1"/>
    </source>
</evidence>
<reference evidence="1 2" key="1">
    <citation type="submission" date="2016-11" db="EMBL/GenBank/DDBJ databases">
        <authorList>
            <person name="Varghese N."/>
            <person name="Submissions S."/>
        </authorList>
    </citation>
    <scope>NUCLEOTIDE SEQUENCE [LARGE SCALE GENOMIC DNA]</scope>
    <source>
        <strain evidence="1 2">DSM 15287</strain>
    </source>
</reference>
<dbReference type="AlphaFoldDB" id="A0A1M6NTJ1"/>
<dbReference type="EMBL" id="FQZD01000058">
    <property type="protein sequence ID" value="SHJ98922.1"/>
    <property type="molecule type" value="Genomic_DNA"/>
</dbReference>
<organism evidence="1 2">
    <name type="scientific">Propionispora hippei DSM 15287</name>
    <dbReference type="NCBI Taxonomy" id="1123003"/>
    <lineage>
        <taxon>Bacteria</taxon>
        <taxon>Bacillati</taxon>
        <taxon>Bacillota</taxon>
        <taxon>Negativicutes</taxon>
        <taxon>Selenomonadales</taxon>
        <taxon>Sporomusaceae</taxon>
        <taxon>Propionispora</taxon>
    </lineage>
</organism>
<dbReference type="Proteomes" id="UP000322917">
    <property type="component" value="Unassembled WGS sequence"/>
</dbReference>
<name>A0A1M6NTJ1_9FIRM</name>
<accession>A0A1M6NTJ1</accession>
<protein>
    <submittedName>
        <fullName evidence="1">Uncharacterized protein</fullName>
    </submittedName>
</protein>
<proteinExistence type="predicted"/>